<gene>
    <name evidence="5" type="ordered locus">Turpa_1399</name>
</gene>
<dbReference type="InterPro" id="IPR020094">
    <property type="entry name" value="TruA/RsuA/RluB/E/F_N"/>
</dbReference>
<reference evidence="5 6" key="1">
    <citation type="submission" date="2012-06" db="EMBL/GenBank/DDBJ databases">
        <title>The complete chromosome of genome of Turneriella parva DSM 21527.</title>
        <authorList>
            <consortium name="US DOE Joint Genome Institute (JGI-PGF)"/>
            <person name="Lucas S."/>
            <person name="Han J."/>
            <person name="Lapidus A."/>
            <person name="Bruce D."/>
            <person name="Goodwin L."/>
            <person name="Pitluck S."/>
            <person name="Peters L."/>
            <person name="Kyrpides N."/>
            <person name="Mavromatis K."/>
            <person name="Ivanova N."/>
            <person name="Mikhailova N."/>
            <person name="Chertkov O."/>
            <person name="Detter J.C."/>
            <person name="Tapia R."/>
            <person name="Han C."/>
            <person name="Land M."/>
            <person name="Hauser L."/>
            <person name="Markowitz V."/>
            <person name="Cheng J.-F."/>
            <person name="Hugenholtz P."/>
            <person name="Woyke T."/>
            <person name="Wu D."/>
            <person name="Gronow S."/>
            <person name="Wellnitz S."/>
            <person name="Brambilla E."/>
            <person name="Klenk H.-P."/>
            <person name="Eisen J.A."/>
        </authorList>
    </citation>
    <scope>NUCLEOTIDE SEQUENCE [LARGE SCALE GENOMIC DNA]</scope>
    <source>
        <strain evidence="6">ATCC BAA-1111 / DSM 21527 / NCTC 11395 / H</strain>
    </source>
</reference>
<dbReference type="CDD" id="cd00165">
    <property type="entry name" value="S4"/>
    <property type="match status" value="1"/>
</dbReference>
<evidence type="ECO:0000259" key="4">
    <source>
        <dbReference type="Pfam" id="PF00849"/>
    </source>
</evidence>
<dbReference type="PANTHER" id="PTHR47683:SF2">
    <property type="entry name" value="RNA-BINDING S4 DOMAIN-CONTAINING PROTEIN"/>
    <property type="match status" value="1"/>
</dbReference>
<dbReference type="Gene3D" id="3.30.70.580">
    <property type="entry name" value="Pseudouridine synthase I, catalytic domain, N-terminal subdomain"/>
    <property type="match status" value="1"/>
</dbReference>
<protein>
    <submittedName>
        <fullName evidence="5">Pseudouridine synthase Rsu</fullName>
    </submittedName>
</protein>
<organism evidence="5 6">
    <name type="scientific">Turneriella parva (strain ATCC BAA-1111 / DSM 21527 / NCTC 11395 / H)</name>
    <name type="common">Leptospira parva</name>
    <dbReference type="NCBI Taxonomy" id="869212"/>
    <lineage>
        <taxon>Bacteria</taxon>
        <taxon>Pseudomonadati</taxon>
        <taxon>Spirochaetota</taxon>
        <taxon>Spirochaetia</taxon>
        <taxon>Leptospirales</taxon>
        <taxon>Leptospiraceae</taxon>
        <taxon>Turneriella</taxon>
    </lineage>
</organism>
<dbReference type="STRING" id="869212.Turpa_1399"/>
<evidence type="ECO:0000256" key="1">
    <source>
        <dbReference type="ARBA" id="ARBA00008348"/>
    </source>
</evidence>
<dbReference type="GO" id="GO:0001522">
    <property type="term" value="P:pseudouridine synthesis"/>
    <property type="evidence" value="ECO:0007669"/>
    <property type="project" value="InterPro"/>
</dbReference>
<dbReference type="InterPro" id="IPR006145">
    <property type="entry name" value="PsdUridine_synth_RsuA/RluA"/>
</dbReference>
<feature type="domain" description="Pseudouridine synthase RsuA/RluA-like" evidence="4">
    <location>
        <begin position="80"/>
        <end position="211"/>
    </location>
</feature>
<dbReference type="SUPFAM" id="SSF55120">
    <property type="entry name" value="Pseudouridine synthase"/>
    <property type="match status" value="1"/>
</dbReference>
<dbReference type="AlphaFoldDB" id="I4B440"/>
<dbReference type="PANTHER" id="PTHR47683">
    <property type="entry name" value="PSEUDOURIDINE SYNTHASE FAMILY PROTEIN-RELATED"/>
    <property type="match status" value="1"/>
</dbReference>
<proteinExistence type="inferred from homology"/>
<accession>I4B440</accession>
<name>I4B440_TURPD</name>
<evidence type="ECO:0000256" key="3">
    <source>
        <dbReference type="PROSITE-ProRule" id="PRU00182"/>
    </source>
</evidence>
<dbReference type="PROSITE" id="PS50889">
    <property type="entry name" value="S4"/>
    <property type="match status" value="1"/>
</dbReference>
<dbReference type="HOGENOM" id="CLU_024979_1_2_12"/>
<dbReference type="InterPro" id="IPR018496">
    <property type="entry name" value="PsdUridine_synth_RsuA/RluB_CS"/>
</dbReference>
<dbReference type="SUPFAM" id="SSF55174">
    <property type="entry name" value="Alpha-L RNA-binding motif"/>
    <property type="match status" value="1"/>
</dbReference>
<dbReference type="Gene3D" id="3.10.290.10">
    <property type="entry name" value="RNA-binding S4 domain"/>
    <property type="match status" value="1"/>
</dbReference>
<dbReference type="GO" id="GO:0140098">
    <property type="term" value="F:catalytic activity, acting on RNA"/>
    <property type="evidence" value="ECO:0007669"/>
    <property type="project" value="UniProtKB-ARBA"/>
</dbReference>
<keyword evidence="6" id="KW-1185">Reference proteome</keyword>
<sequence>MKPDADVGGDSSGKIRIGKLLARAGLVSRRGAAEFLVAHDVRIDGNRVHDLNFYVDEQTLGTHLLSVDGKPVTLQAAAEVLLFHKPRGLVCSHKHQKERGKELRTIFDALPREYAAWFFAGRLDVNSEGLMVLSNDGDHIYALSHPSQRVLKKYRVQTTRPLSPAEMSRCLKGIIDKGEKLKFEKMTPGTVPAEYEVWLREGKNREIRRLIERLGVFIRKLVRLELGPYQLGTMAPGAYQLVAKIDPHASA</sequence>
<dbReference type="GO" id="GO:0006364">
    <property type="term" value="P:rRNA processing"/>
    <property type="evidence" value="ECO:0007669"/>
    <property type="project" value="UniProtKB-ARBA"/>
</dbReference>
<evidence type="ECO:0000313" key="6">
    <source>
        <dbReference type="Proteomes" id="UP000006048"/>
    </source>
</evidence>
<dbReference type="InterPro" id="IPR050343">
    <property type="entry name" value="RsuA_PseudoU_synthase"/>
</dbReference>
<evidence type="ECO:0000313" key="5">
    <source>
        <dbReference type="EMBL" id="AFM12047.1"/>
    </source>
</evidence>
<dbReference type="GO" id="GO:0009982">
    <property type="term" value="F:pseudouridine synthase activity"/>
    <property type="evidence" value="ECO:0007669"/>
    <property type="project" value="InterPro"/>
</dbReference>
<dbReference type="InterPro" id="IPR042092">
    <property type="entry name" value="PsdUridine_s_RsuA/RluB/E/F_cat"/>
</dbReference>
<dbReference type="RefSeq" id="WP_014802561.1">
    <property type="nucleotide sequence ID" value="NC_018020.1"/>
</dbReference>
<dbReference type="PATRIC" id="fig|869212.3.peg.1386"/>
<dbReference type="EMBL" id="CP002959">
    <property type="protein sequence ID" value="AFM12047.1"/>
    <property type="molecule type" value="Genomic_DNA"/>
</dbReference>
<dbReference type="OrthoDB" id="9807213at2"/>
<dbReference type="GO" id="GO:0003723">
    <property type="term" value="F:RNA binding"/>
    <property type="evidence" value="ECO:0007669"/>
    <property type="project" value="UniProtKB-KW"/>
</dbReference>
<dbReference type="KEGG" id="tpx:Turpa_1399"/>
<comment type="similarity">
    <text evidence="1">Belongs to the pseudouridine synthase RsuA family.</text>
</comment>
<keyword evidence="3" id="KW-0694">RNA-binding</keyword>
<dbReference type="Gene3D" id="3.30.70.1560">
    <property type="entry name" value="Alpha-L RNA-binding motif"/>
    <property type="match status" value="1"/>
</dbReference>
<keyword evidence="2" id="KW-0413">Isomerase</keyword>
<dbReference type="Pfam" id="PF00849">
    <property type="entry name" value="PseudoU_synth_2"/>
    <property type="match status" value="1"/>
</dbReference>
<dbReference type="InterPro" id="IPR036986">
    <property type="entry name" value="S4_RNA-bd_sf"/>
</dbReference>
<dbReference type="PROSITE" id="PS01149">
    <property type="entry name" value="PSI_RSU"/>
    <property type="match status" value="1"/>
</dbReference>
<dbReference type="Proteomes" id="UP000006048">
    <property type="component" value="Chromosome"/>
</dbReference>
<evidence type="ECO:0000256" key="2">
    <source>
        <dbReference type="ARBA" id="ARBA00023235"/>
    </source>
</evidence>
<dbReference type="InterPro" id="IPR020103">
    <property type="entry name" value="PsdUridine_synth_cat_dom_sf"/>
</dbReference>